<reference evidence="10 11" key="1">
    <citation type="journal article" date="2015" name="BMC Genomics">
        <title>Comparative genomics of Fructobacillus spp. and Leuconostoc spp. reveals niche-specific evolution of Fructobacillus spp.</title>
        <authorList>
            <person name="Endo A."/>
            <person name="Tanizawa Y."/>
            <person name="Tanaka N."/>
            <person name="Maeno S."/>
            <person name="Kumar H."/>
            <person name="Shiwa Y."/>
            <person name="Okada S."/>
            <person name="Yoshikawa H."/>
            <person name="Dicks L."/>
            <person name="Nakagawa J."/>
            <person name="Arita M."/>
        </authorList>
    </citation>
    <scope>NUCLEOTIDE SEQUENCE [LARGE SCALE GENOMIC DNA]</scope>
    <source>
        <strain evidence="10 11">JCM 12225</strain>
    </source>
</reference>
<dbReference type="Gene3D" id="3.30.200.20">
    <property type="entry name" value="Phosphorylase Kinase, domain 1"/>
    <property type="match status" value="1"/>
</dbReference>
<dbReference type="InterPro" id="IPR033934">
    <property type="entry name" value="SAICAR_synt_PurC"/>
</dbReference>
<dbReference type="GO" id="GO:0004639">
    <property type="term" value="F:phosphoribosylaminoimidazolesuccinocarboxamide synthase activity"/>
    <property type="evidence" value="ECO:0007669"/>
    <property type="project" value="UniProtKB-UniRule"/>
</dbReference>
<dbReference type="SUPFAM" id="SSF56104">
    <property type="entry name" value="SAICAR synthase-like"/>
    <property type="match status" value="1"/>
</dbReference>
<keyword evidence="6 8" id="KW-0067">ATP-binding</keyword>
<protein>
    <recommendedName>
        <fullName evidence="8">Phosphoribosylaminoimidazole-succinocarboxamide synthase</fullName>
        <ecNumber evidence="8">6.3.2.6</ecNumber>
    </recommendedName>
    <alternativeName>
        <fullName evidence="8">SAICAR synthetase</fullName>
    </alternativeName>
</protein>
<keyword evidence="3 8" id="KW-0436">Ligase</keyword>
<dbReference type="Proteomes" id="UP000253891">
    <property type="component" value="Unassembled WGS sequence"/>
</dbReference>
<dbReference type="GO" id="GO:0006189">
    <property type="term" value="P:'de novo' IMP biosynthetic process"/>
    <property type="evidence" value="ECO:0007669"/>
    <property type="project" value="UniProtKB-UniRule"/>
</dbReference>
<dbReference type="InterPro" id="IPR018236">
    <property type="entry name" value="SAICAR_synthetase_CS"/>
</dbReference>
<evidence type="ECO:0000256" key="4">
    <source>
        <dbReference type="ARBA" id="ARBA00022741"/>
    </source>
</evidence>
<dbReference type="UniPathway" id="UPA00074">
    <property type="reaction ID" value="UER00131"/>
</dbReference>
<dbReference type="OrthoDB" id="9801549at2"/>
<dbReference type="CDD" id="cd01415">
    <property type="entry name" value="SAICAR_synt_PurC"/>
    <property type="match status" value="1"/>
</dbReference>
<evidence type="ECO:0000256" key="2">
    <source>
        <dbReference type="ARBA" id="ARBA00010190"/>
    </source>
</evidence>
<dbReference type="RefSeq" id="WP_061992909.1">
    <property type="nucleotide sequence ID" value="NZ_DF967991.1"/>
</dbReference>
<keyword evidence="11" id="KW-1185">Reference proteome</keyword>
<gene>
    <name evidence="8" type="primary">purC</name>
    <name evidence="10" type="ORF">FFIC_140870</name>
</gene>
<evidence type="ECO:0000256" key="3">
    <source>
        <dbReference type="ARBA" id="ARBA00022598"/>
    </source>
</evidence>
<comment type="pathway">
    <text evidence="1 8">Purine metabolism; IMP biosynthesis via de novo pathway; 5-amino-1-(5-phospho-D-ribosyl)imidazole-4-carboxamide from 5-amino-1-(5-phospho-D-ribosyl)imidazole-4-carboxylate: step 1/2.</text>
</comment>
<comment type="similarity">
    <text evidence="2 8">Belongs to the SAICAR synthetase family.</text>
</comment>
<dbReference type="Pfam" id="PF01259">
    <property type="entry name" value="SAICAR_synt"/>
    <property type="match status" value="1"/>
</dbReference>
<evidence type="ECO:0000313" key="10">
    <source>
        <dbReference type="EMBL" id="GAO99493.1"/>
    </source>
</evidence>
<dbReference type="EMBL" id="DF967991">
    <property type="protein sequence ID" value="GAO99493.1"/>
    <property type="molecule type" value="Genomic_DNA"/>
</dbReference>
<dbReference type="InterPro" id="IPR028923">
    <property type="entry name" value="SAICAR_synt/ADE2_N"/>
</dbReference>
<evidence type="ECO:0000256" key="7">
    <source>
        <dbReference type="ARBA" id="ARBA00048475"/>
    </source>
</evidence>
<evidence type="ECO:0000256" key="6">
    <source>
        <dbReference type="ARBA" id="ARBA00022840"/>
    </source>
</evidence>
<proteinExistence type="inferred from homology"/>
<evidence type="ECO:0000259" key="9">
    <source>
        <dbReference type="Pfam" id="PF01259"/>
    </source>
</evidence>
<accession>A0A0K8MH53</accession>
<organism evidence="10 11">
    <name type="scientific">Fructobacillus ficulneus</name>
    <dbReference type="NCBI Taxonomy" id="157463"/>
    <lineage>
        <taxon>Bacteria</taxon>
        <taxon>Bacillati</taxon>
        <taxon>Bacillota</taxon>
        <taxon>Bacilli</taxon>
        <taxon>Lactobacillales</taxon>
        <taxon>Lactobacillaceae</taxon>
        <taxon>Fructobacillus</taxon>
    </lineage>
</organism>
<dbReference type="HAMAP" id="MF_00137">
    <property type="entry name" value="SAICAR_synth"/>
    <property type="match status" value="1"/>
</dbReference>
<keyword evidence="4 8" id="KW-0547">Nucleotide-binding</keyword>
<dbReference type="GO" id="GO:0009236">
    <property type="term" value="P:cobalamin biosynthetic process"/>
    <property type="evidence" value="ECO:0007669"/>
    <property type="project" value="InterPro"/>
</dbReference>
<dbReference type="EC" id="6.3.2.6" evidence="8"/>
<dbReference type="PANTHER" id="PTHR43599:SF3">
    <property type="entry name" value="SI:DKEY-6E2.2"/>
    <property type="match status" value="1"/>
</dbReference>
<evidence type="ECO:0000256" key="1">
    <source>
        <dbReference type="ARBA" id="ARBA00004672"/>
    </source>
</evidence>
<dbReference type="GO" id="GO:0005524">
    <property type="term" value="F:ATP binding"/>
    <property type="evidence" value="ECO:0007669"/>
    <property type="project" value="UniProtKB-KW"/>
</dbReference>
<keyword evidence="5 8" id="KW-0658">Purine biosynthesis</keyword>
<comment type="catalytic activity">
    <reaction evidence="7 8">
        <text>5-amino-1-(5-phospho-D-ribosyl)imidazole-4-carboxylate + L-aspartate + ATP = (2S)-2-[5-amino-1-(5-phospho-beta-D-ribosyl)imidazole-4-carboxamido]succinate + ADP + phosphate + 2 H(+)</text>
        <dbReference type="Rhea" id="RHEA:22628"/>
        <dbReference type="ChEBI" id="CHEBI:15378"/>
        <dbReference type="ChEBI" id="CHEBI:29991"/>
        <dbReference type="ChEBI" id="CHEBI:30616"/>
        <dbReference type="ChEBI" id="CHEBI:43474"/>
        <dbReference type="ChEBI" id="CHEBI:58443"/>
        <dbReference type="ChEBI" id="CHEBI:77657"/>
        <dbReference type="ChEBI" id="CHEBI:456216"/>
        <dbReference type="EC" id="6.3.2.6"/>
    </reaction>
</comment>
<evidence type="ECO:0000313" key="11">
    <source>
        <dbReference type="Proteomes" id="UP000253891"/>
    </source>
</evidence>
<dbReference type="STRING" id="157463.GCA_001047075_00423"/>
<dbReference type="AlphaFoldDB" id="A0A0K8MH53"/>
<dbReference type="InterPro" id="IPR050089">
    <property type="entry name" value="SAICAR_synthetase"/>
</dbReference>
<sequence length="250" mass="28326">MTEESVEFAGQTITRAELIYEGKAKQVFATNDPTIIWMHYMDQVTALNGKVKEEYAGKGALNSRISNLLFTYLADQGINHHWLGSVSETDELVKKVAIIPLEVVTRNYTAGHFVSRFGVKAHEKLEPRVQELYYKSDELDDPFMNDSQAISLGFASRQDLSTVYALADQVNELLVAIFNKINITLVDYKLEFGRLADGQIILADELSPDNMRLLDKETGKSLDKDVFRQKQGDLRLGYQDVLNRLEESLK</sequence>
<dbReference type="PROSITE" id="PS01058">
    <property type="entry name" value="SAICAR_SYNTHETASE_2"/>
    <property type="match status" value="1"/>
</dbReference>
<name>A0A0K8MH53_9LACO</name>
<dbReference type="PANTHER" id="PTHR43599">
    <property type="entry name" value="MULTIFUNCTIONAL PROTEIN ADE2"/>
    <property type="match status" value="1"/>
</dbReference>
<dbReference type="Gene3D" id="3.30.470.20">
    <property type="entry name" value="ATP-grasp fold, B domain"/>
    <property type="match status" value="1"/>
</dbReference>
<evidence type="ECO:0000256" key="5">
    <source>
        <dbReference type="ARBA" id="ARBA00022755"/>
    </source>
</evidence>
<feature type="domain" description="SAICAR synthetase/ADE2 N-terminal" evidence="9">
    <location>
        <begin position="18"/>
        <end position="244"/>
    </location>
</feature>
<evidence type="ECO:0000256" key="8">
    <source>
        <dbReference type="HAMAP-Rule" id="MF_00137"/>
    </source>
</evidence>